<dbReference type="EMBL" id="AMZH03014104">
    <property type="protein sequence ID" value="RRT48210.1"/>
    <property type="molecule type" value="Genomic_DNA"/>
</dbReference>
<sequence length="87" mass="9891">MQPALEAEPVHAGVRDVLLQVQVRAAGNLRQPRHMWRLLHRHDHPRQSNQVPLVAGPRHALLLLPVSLSYVLHKELCVFVLCMHASM</sequence>
<evidence type="ECO:0000313" key="2">
    <source>
        <dbReference type="Proteomes" id="UP000287651"/>
    </source>
</evidence>
<comment type="caution">
    <text evidence="1">The sequence shown here is derived from an EMBL/GenBank/DDBJ whole genome shotgun (WGS) entry which is preliminary data.</text>
</comment>
<proteinExistence type="predicted"/>
<protein>
    <submittedName>
        <fullName evidence="1">Uncharacterized protein</fullName>
    </submittedName>
</protein>
<reference evidence="1 2" key="1">
    <citation type="journal article" date="2014" name="Agronomy (Basel)">
        <title>A Draft Genome Sequence for Ensete ventricosum, the Drought-Tolerant Tree Against Hunger.</title>
        <authorList>
            <person name="Harrison J."/>
            <person name="Moore K.A."/>
            <person name="Paszkiewicz K."/>
            <person name="Jones T."/>
            <person name="Grant M."/>
            <person name="Ambacheew D."/>
            <person name="Muzemil S."/>
            <person name="Studholme D.J."/>
        </authorList>
    </citation>
    <scope>NUCLEOTIDE SEQUENCE [LARGE SCALE GENOMIC DNA]</scope>
</reference>
<name>A0A426Y934_ENSVE</name>
<dbReference type="AlphaFoldDB" id="A0A426Y934"/>
<dbReference type="Proteomes" id="UP000287651">
    <property type="component" value="Unassembled WGS sequence"/>
</dbReference>
<organism evidence="1 2">
    <name type="scientific">Ensete ventricosum</name>
    <name type="common">Abyssinian banana</name>
    <name type="synonym">Musa ensete</name>
    <dbReference type="NCBI Taxonomy" id="4639"/>
    <lineage>
        <taxon>Eukaryota</taxon>
        <taxon>Viridiplantae</taxon>
        <taxon>Streptophyta</taxon>
        <taxon>Embryophyta</taxon>
        <taxon>Tracheophyta</taxon>
        <taxon>Spermatophyta</taxon>
        <taxon>Magnoliopsida</taxon>
        <taxon>Liliopsida</taxon>
        <taxon>Zingiberales</taxon>
        <taxon>Musaceae</taxon>
        <taxon>Ensete</taxon>
    </lineage>
</organism>
<evidence type="ECO:0000313" key="1">
    <source>
        <dbReference type="EMBL" id="RRT48210.1"/>
    </source>
</evidence>
<accession>A0A426Y934</accession>
<gene>
    <name evidence="1" type="ORF">B296_00049872</name>
</gene>